<evidence type="ECO:0000256" key="5">
    <source>
        <dbReference type="ARBA" id="ARBA00022801"/>
    </source>
</evidence>
<dbReference type="Gene3D" id="3.90.79.10">
    <property type="entry name" value="Nucleoside Triphosphate Pyrophosphohydrolase"/>
    <property type="match status" value="1"/>
</dbReference>
<dbReference type="PANTHER" id="PTHR11839">
    <property type="entry name" value="UDP/ADP-SUGAR PYROPHOSPHATASE"/>
    <property type="match status" value="1"/>
</dbReference>
<keyword evidence="10" id="KW-1185">Reference proteome</keyword>
<comment type="catalytic activity">
    <reaction evidence="1">
        <text>GDP-alpha-D-mannose + H2O = alpha-D-mannose 1-phosphate + GMP + 2 H(+)</text>
        <dbReference type="Rhea" id="RHEA:27978"/>
        <dbReference type="ChEBI" id="CHEBI:15377"/>
        <dbReference type="ChEBI" id="CHEBI:15378"/>
        <dbReference type="ChEBI" id="CHEBI:57527"/>
        <dbReference type="ChEBI" id="CHEBI:58115"/>
        <dbReference type="ChEBI" id="CHEBI:58409"/>
    </reaction>
</comment>
<organism evidence="9 10">
    <name type="scientific">Chitinophaga costaii</name>
    <dbReference type="NCBI Taxonomy" id="1335309"/>
    <lineage>
        <taxon>Bacteria</taxon>
        <taxon>Pseudomonadati</taxon>
        <taxon>Bacteroidota</taxon>
        <taxon>Chitinophagia</taxon>
        <taxon>Chitinophagales</taxon>
        <taxon>Chitinophagaceae</taxon>
        <taxon>Chitinophaga</taxon>
    </lineage>
</organism>
<comment type="cofactor">
    <cofactor evidence="2">
        <name>Mg(2+)</name>
        <dbReference type="ChEBI" id="CHEBI:18420"/>
    </cofactor>
</comment>
<evidence type="ECO:0000259" key="8">
    <source>
        <dbReference type="PROSITE" id="PS51462"/>
    </source>
</evidence>
<dbReference type="Pfam" id="PF00293">
    <property type="entry name" value="NUDIX"/>
    <property type="match status" value="1"/>
</dbReference>
<dbReference type="AlphaFoldDB" id="A0A1C4CEK0"/>
<evidence type="ECO:0000256" key="7">
    <source>
        <dbReference type="ARBA" id="ARBA00032272"/>
    </source>
</evidence>
<dbReference type="EMBL" id="FMAR01000004">
    <property type="protein sequence ID" value="SCC17519.1"/>
    <property type="molecule type" value="Genomic_DNA"/>
</dbReference>
<dbReference type="OrthoDB" id="9806150at2"/>
<sequence length="185" mass="21170">MDPMDWKTLESTYLFKDEWLTARRDKCQKPDGKIVDPYYVLEYRDWVNAVAFTKEGKILIIRQFRQAYGQTITELPGGTMDPEDASPTVAMQRELLEETGFSFEHIAYLGNVSANASTNNNVTHMFLATGGVKVQEQDLDDNEEIAVMELSVDEVKQLLRDHKIVQALHVTNLLYALERTGHIKM</sequence>
<keyword evidence="5" id="KW-0378">Hydrolase</keyword>
<accession>A0A1C4CEK0</accession>
<evidence type="ECO:0000256" key="4">
    <source>
        <dbReference type="ARBA" id="ARBA00016377"/>
    </source>
</evidence>
<evidence type="ECO:0000256" key="1">
    <source>
        <dbReference type="ARBA" id="ARBA00000847"/>
    </source>
</evidence>
<dbReference type="Proteomes" id="UP000242818">
    <property type="component" value="Unassembled WGS sequence"/>
</dbReference>
<dbReference type="CDD" id="cd03424">
    <property type="entry name" value="NUDIX_ADPRase_Nudt5_UGPPase_Nudt14"/>
    <property type="match status" value="1"/>
</dbReference>
<dbReference type="PROSITE" id="PS51462">
    <property type="entry name" value="NUDIX"/>
    <property type="match status" value="1"/>
</dbReference>
<dbReference type="InterPro" id="IPR000086">
    <property type="entry name" value="NUDIX_hydrolase_dom"/>
</dbReference>
<dbReference type="InterPro" id="IPR015797">
    <property type="entry name" value="NUDIX_hydrolase-like_dom_sf"/>
</dbReference>
<evidence type="ECO:0000313" key="9">
    <source>
        <dbReference type="EMBL" id="SCC17519.1"/>
    </source>
</evidence>
<gene>
    <name evidence="9" type="ORF">GA0116948_10489</name>
</gene>
<comment type="similarity">
    <text evidence="3">Belongs to the Nudix hydrolase family. NudK subfamily.</text>
</comment>
<dbReference type="RefSeq" id="WP_089710701.1">
    <property type="nucleotide sequence ID" value="NZ_FMAR01000004.1"/>
</dbReference>
<feature type="domain" description="Nudix hydrolase" evidence="8">
    <location>
        <begin position="42"/>
        <end position="172"/>
    </location>
</feature>
<protein>
    <recommendedName>
        <fullName evidence="4">GDP-mannose pyrophosphatase</fullName>
    </recommendedName>
    <alternativeName>
        <fullName evidence="6">GDP-mannose hydrolase</fullName>
    </alternativeName>
    <alternativeName>
        <fullName evidence="7">GDPMK</fullName>
    </alternativeName>
</protein>
<dbReference type="SUPFAM" id="SSF55811">
    <property type="entry name" value="Nudix"/>
    <property type="match status" value="1"/>
</dbReference>
<evidence type="ECO:0000256" key="3">
    <source>
        <dbReference type="ARBA" id="ARBA00007275"/>
    </source>
</evidence>
<proteinExistence type="inferred from homology"/>
<dbReference type="GO" id="GO:0006753">
    <property type="term" value="P:nucleoside phosphate metabolic process"/>
    <property type="evidence" value="ECO:0007669"/>
    <property type="project" value="TreeGrafter"/>
</dbReference>
<evidence type="ECO:0000313" key="10">
    <source>
        <dbReference type="Proteomes" id="UP000242818"/>
    </source>
</evidence>
<dbReference type="GO" id="GO:0019693">
    <property type="term" value="P:ribose phosphate metabolic process"/>
    <property type="evidence" value="ECO:0007669"/>
    <property type="project" value="TreeGrafter"/>
</dbReference>
<evidence type="ECO:0000256" key="2">
    <source>
        <dbReference type="ARBA" id="ARBA00001946"/>
    </source>
</evidence>
<reference evidence="9 10" key="1">
    <citation type="submission" date="2016-08" db="EMBL/GenBank/DDBJ databases">
        <authorList>
            <person name="Seilhamer J.J."/>
        </authorList>
    </citation>
    <scope>NUCLEOTIDE SEQUENCE [LARGE SCALE GENOMIC DNA]</scope>
    <source>
        <strain evidence="9 10">A37T2</strain>
    </source>
</reference>
<dbReference type="GO" id="GO:0016787">
    <property type="term" value="F:hydrolase activity"/>
    <property type="evidence" value="ECO:0007669"/>
    <property type="project" value="UniProtKB-KW"/>
</dbReference>
<name>A0A1C4CEK0_9BACT</name>
<dbReference type="PANTHER" id="PTHR11839:SF18">
    <property type="entry name" value="NUDIX HYDROLASE DOMAIN-CONTAINING PROTEIN"/>
    <property type="match status" value="1"/>
</dbReference>
<dbReference type="STRING" id="1335309.GA0116948_10489"/>
<evidence type="ECO:0000256" key="6">
    <source>
        <dbReference type="ARBA" id="ARBA00032162"/>
    </source>
</evidence>